<proteinExistence type="predicted"/>
<dbReference type="InterPro" id="IPR029058">
    <property type="entry name" value="AB_hydrolase_fold"/>
</dbReference>
<keyword evidence="1" id="KW-1133">Transmembrane helix</keyword>
<organism evidence="3 4">
    <name type="scientific">Stenotrophobium rhamnosiphilum</name>
    <dbReference type="NCBI Taxonomy" id="2029166"/>
    <lineage>
        <taxon>Bacteria</taxon>
        <taxon>Pseudomonadati</taxon>
        <taxon>Pseudomonadota</taxon>
        <taxon>Gammaproteobacteria</taxon>
        <taxon>Nevskiales</taxon>
        <taxon>Nevskiaceae</taxon>
        <taxon>Stenotrophobium</taxon>
    </lineage>
</organism>
<dbReference type="GO" id="GO:0006508">
    <property type="term" value="P:proteolysis"/>
    <property type="evidence" value="ECO:0007669"/>
    <property type="project" value="InterPro"/>
</dbReference>
<feature type="transmembrane region" description="Helical" evidence="1">
    <location>
        <begin position="86"/>
        <end position="106"/>
    </location>
</feature>
<dbReference type="OrthoDB" id="5416778at2"/>
<dbReference type="AlphaFoldDB" id="A0A2T5MHU4"/>
<dbReference type="RefSeq" id="WP_107939322.1">
    <property type="nucleotide sequence ID" value="NZ_QANS01000002.1"/>
</dbReference>
<dbReference type="InterPro" id="IPR001375">
    <property type="entry name" value="Peptidase_S9_cat"/>
</dbReference>
<feature type="domain" description="Peptidase S9 prolyl oligopeptidase catalytic" evidence="2">
    <location>
        <begin position="328"/>
        <end position="433"/>
    </location>
</feature>
<feature type="transmembrane region" description="Helical" evidence="1">
    <location>
        <begin position="33"/>
        <end position="53"/>
    </location>
</feature>
<accession>A0A2T5MHU4</accession>
<dbReference type="SUPFAM" id="SSF53474">
    <property type="entry name" value="alpha/beta-Hydrolases"/>
    <property type="match status" value="1"/>
</dbReference>
<dbReference type="GO" id="GO:0008236">
    <property type="term" value="F:serine-type peptidase activity"/>
    <property type="evidence" value="ECO:0007669"/>
    <property type="project" value="InterPro"/>
</dbReference>
<keyword evidence="4" id="KW-1185">Reference proteome</keyword>
<dbReference type="Gene3D" id="3.40.50.1820">
    <property type="entry name" value="alpha/beta hydrolase"/>
    <property type="match status" value="1"/>
</dbReference>
<evidence type="ECO:0000313" key="4">
    <source>
        <dbReference type="Proteomes" id="UP000244248"/>
    </source>
</evidence>
<evidence type="ECO:0000313" key="3">
    <source>
        <dbReference type="EMBL" id="PTU32130.1"/>
    </source>
</evidence>
<feature type="transmembrane region" description="Helical" evidence="1">
    <location>
        <begin position="60"/>
        <end position="80"/>
    </location>
</feature>
<evidence type="ECO:0000256" key="1">
    <source>
        <dbReference type="SAM" id="Phobius"/>
    </source>
</evidence>
<evidence type="ECO:0000259" key="2">
    <source>
        <dbReference type="Pfam" id="PF00326"/>
    </source>
</evidence>
<dbReference type="Pfam" id="PF00326">
    <property type="entry name" value="Peptidase_S9"/>
    <property type="match status" value="1"/>
</dbReference>
<protein>
    <recommendedName>
        <fullName evidence="2">Peptidase S9 prolyl oligopeptidase catalytic domain-containing protein</fullName>
    </recommendedName>
</protein>
<keyword evidence="1" id="KW-0812">Transmembrane</keyword>
<dbReference type="Proteomes" id="UP000244248">
    <property type="component" value="Unassembled WGS sequence"/>
</dbReference>
<gene>
    <name evidence="3" type="ORF">CJD38_05535</name>
</gene>
<name>A0A2T5MHU4_9GAMM</name>
<reference evidence="3 4" key="1">
    <citation type="submission" date="2018-04" db="EMBL/GenBank/DDBJ databases">
        <title>Novel species isolated from glacier.</title>
        <authorList>
            <person name="Liu Q."/>
            <person name="Xin Y.-H."/>
        </authorList>
    </citation>
    <scope>NUCLEOTIDE SEQUENCE [LARGE SCALE GENOMIC DNA]</scope>
    <source>
        <strain evidence="3 4">GT1R17</strain>
    </source>
</reference>
<keyword evidence="1" id="KW-0472">Membrane</keyword>
<feature type="transmembrane region" description="Helical" evidence="1">
    <location>
        <begin position="12"/>
        <end position="27"/>
    </location>
</feature>
<comment type="caution">
    <text evidence="3">The sequence shown here is derived from an EMBL/GenBank/DDBJ whole genome shotgun (WGS) entry which is preliminary data.</text>
</comment>
<sequence length="471" mass="52123">MTQMPQPKRWEILSWIPIAVGLYWLLARNDGQWLLWALLPGSVLLATGIALLLMPGDPRITAYMALASVVGATFAVILFLMGNVGTAFVCFIGCVGSFLVAGRVGLLSESVHPDAPLPEMSLEMDAKAGLDEAMLGYFVAGVKAPVGDSAALMCEDTFKLEAIIKAQGWDKDASSFHQAPPAPTNVGIEKKRIFGHDYEELRWESGFLPDDALPGAALWKRHTTNNQAVVRVMRHAGVSRPWLLCVHGYRMGMPWTDFGLFHPNWLHQSLGLNVVQPVLPLHGARRIGARSGDHFLDGNLLDLIYAEAQSLWDLRRTVAWIREQEPDARIGVLGISLGGYNASLLANYEPGLDFVVAGIPVTDFAASVWRFMPPPYLRYFSAQGLDEERYRQALSLVSPLSKPPLLDKERLLVFAASGDRIALPRHALALAKHWDVRVNWYYGSHLTLRHEPETRETLREAILRAGWPAVG</sequence>
<dbReference type="EMBL" id="QANS01000002">
    <property type="protein sequence ID" value="PTU32130.1"/>
    <property type="molecule type" value="Genomic_DNA"/>
</dbReference>